<evidence type="ECO:0000259" key="1">
    <source>
        <dbReference type="PROSITE" id="PS51352"/>
    </source>
</evidence>
<protein>
    <submittedName>
        <fullName evidence="2">Thioredoxin family protein</fullName>
    </submittedName>
</protein>
<dbReference type="OrthoDB" id="9809746at2"/>
<dbReference type="PANTHER" id="PTHR43640:SF1">
    <property type="entry name" value="THIOREDOXIN-DEPENDENT PEROXIREDOXIN"/>
    <property type="match status" value="1"/>
</dbReference>
<dbReference type="InterPro" id="IPR000866">
    <property type="entry name" value="AhpC/TSA"/>
</dbReference>
<dbReference type="Pfam" id="PF00578">
    <property type="entry name" value="AhpC-TSA"/>
    <property type="match status" value="1"/>
</dbReference>
<dbReference type="GO" id="GO:0016209">
    <property type="term" value="F:antioxidant activity"/>
    <property type="evidence" value="ECO:0007669"/>
    <property type="project" value="InterPro"/>
</dbReference>
<organism evidence="2 3">
    <name type="scientific">Metallibacterium scheffleri</name>
    <dbReference type="NCBI Taxonomy" id="993689"/>
    <lineage>
        <taxon>Bacteria</taxon>
        <taxon>Pseudomonadati</taxon>
        <taxon>Pseudomonadota</taxon>
        <taxon>Gammaproteobacteria</taxon>
        <taxon>Lysobacterales</taxon>
        <taxon>Rhodanobacteraceae</taxon>
        <taxon>Metallibacterium</taxon>
    </lineage>
</organism>
<evidence type="ECO:0000313" key="2">
    <source>
        <dbReference type="EMBL" id="THD09212.1"/>
    </source>
</evidence>
<comment type="caution">
    <text evidence="2">The sequence shown here is derived from an EMBL/GenBank/DDBJ whole genome shotgun (WGS) entry which is preliminary data.</text>
</comment>
<gene>
    <name evidence="2" type="ORF">B1806_11590</name>
</gene>
<name>A0A4S3KK62_9GAMM</name>
<dbReference type="GO" id="GO:0016491">
    <property type="term" value="F:oxidoreductase activity"/>
    <property type="evidence" value="ECO:0007669"/>
    <property type="project" value="InterPro"/>
</dbReference>
<dbReference type="STRING" id="993689.GCA_002077135_01793"/>
<evidence type="ECO:0000313" key="3">
    <source>
        <dbReference type="Proteomes" id="UP000307749"/>
    </source>
</evidence>
<dbReference type="InterPro" id="IPR013766">
    <property type="entry name" value="Thioredoxin_domain"/>
</dbReference>
<dbReference type="EMBL" id="MWQO01000041">
    <property type="protein sequence ID" value="THD09212.1"/>
    <property type="molecule type" value="Genomic_DNA"/>
</dbReference>
<feature type="domain" description="Thioredoxin" evidence="1">
    <location>
        <begin position="8"/>
        <end position="157"/>
    </location>
</feature>
<reference evidence="2 3" key="1">
    <citation type="submission" date="2017-02" db="EMBL/GenBank/DDBJ databases">
        <title>Whole genome sequencing of Metallibacterium scheffleri DSM 24874 (T).</title>
        <authorList>
            <person name="Kumar S."/>
            <person name="Patil P."/>
            <person name="Patil P.B."/>
        </authorList>
    </citation>
    <scope>NUCLEOTIDE SEQUENCE [LARGE SCALE GENOMIC DNA]</scope>
    <source>
        <strain evidence="2 3">DSM 24874</strain>
    </source>
</reference>
<sequence length="181" mass="20183">MAVESPATTLGTAAPGFTLRGSDGRMHSLHELRGARGTVVAFICNHCPYVQAVLPRLLRDARALAPLGVHVIAINPNDAEAYPEDRYARMVEIARDWPFPYLHDETQQVARAYDAVCTPDFFGYDAALRLRYRGRLDAGRKELVADAPRELFEAMQRIANGQLPLPLQYPSMGCSIKWRMA</sequence>
<dbReference type="SUPFAM" id="SSF52833">
    <property type="entry name" value="Thioredoxin-like"/>
    <property type="match status" value="1"/>
</dbReference>
<dbReference type="Gene3D" id="3.40.30.10">
    <property type="entry name" value="Glutaredoxin"/>
    <property type="match status" value="1"/>
</dbReference>
<dbReference type="RefSeq" id="WP_081127122.1">
    <property type="nucleotide sequence ID" value="NZ_LDOS01000002.1"/>
</dbReference>
<dbReference type="InterPro" id="IPR047262">
    <property type="entry name" value="PRX-like1"/>
</dbReference>
<dbReference type="Proteomes" id="UP000307749">
    <property type="component" value="Unassembled WGS sequence"/>
</dbReference>
<dbReference type="CDD" id="cd02969">
    <property type="entry name" value="PRX_like1"/>
    <property type="match status" value="1"/>
</dbReference>
<dbReference type="PANTHER" id="PTHR43640">
    <property type="entry name" value="OS07G0260300 PROTEIN"/>
    <property type="match status" value="1"/>
</dbReference>
<dbReference type="PROSITE" id="PS51352">
    <property type="entry name" value="THIOREDOXIN_2"/>
    <property type="match status" value="1"/>
</dbReference>
<accession>A0A4S3KK62</accession>
<dbReference type="AlphaFoldDB" id="A0A4S3KK62"/>
<keyword evidence="3" id="KW-1185">Reference proteome</keyword>
<dbReference type="InterPro" id="IPR036249">
    <property type="entry name" value="Thioredoxin-like_sf"/>
</dbReference>
<proteinExistence type="predicted"/>